<organism evidence="1 2">
    <name type="scientific">Aureobasidium namibiae CBS 147.97</name>
    <dbReference type="NCBI Taxonomy" id="1043004"/>
    <lineage>
        <taxon>Eukaryota</taxon>
        <taxon>Fungi</taxon>
        <taxon>Dikarya</taxon>
        <taxon>Ascomycota</taxon>
        <taxon>Pezizomycotina</taxon>
        <taxon>Dothideomycetes</taxon>
        <taxon>Dothideomycetidae</taxon>
        <taxon>Dothideales</taxon>
        <taxon>Saccotheciaceae</taxon>
        <taxon>Aureobasidium</taxon>
    </lineage>
</organism>
<name>A0A074WN26_9PEZI</name>
<gene>
    <name evidence="1" type="ORF">M436DRAFT_62890</name>
</gene>
<dbReference type="HOGENOM" id="CLU_028607_0_0_1"/>
<dbReference type="Proteomes" id="UP000027730">
    <property type="component" value="Unassembled WGS sequence"/>
</dbReference>
<reference evidence="1 2" key="1">
    <citation type="journal article" date="2014" name="BMC Genomics">
        <title>Genome sequencing of four Aureobasidium pullulans varieties: biotechnological potential, stress tolerance, and description of new species.</title>
        <authorList>
            <person name="Gostin Ar C."/>
            <person name="Ohm R.A."/>
            <person name="Kogej T."/>
            <person name="Sonjak S."/>
            <person name="Turk M."/>
            <person name="Zajc J."/>
            <person name="Zalar P."/>
            <person name="Grube M."/>
            <person name="Sun H."/>
            <person name="Han J."/>
            <person name="Sharma A."/>
            <person name="Chiniquy J."/>
            <person name="Ngan C.Y."/>
            <person name="Lipzen A."/>
            <person name="Barry K."/>
            <person name="Grigoriev I.V."/>
            <person name="Gunde-Cimerman N."/>
        </authorList>
    </citation>
    <scope>NUCLEOTIDE SEQUENCE [LARGE SCALE GENOMIC DNA]</scope>
    <source>
        <strain evidence="1 2">CBS 147.97</strain>
    </source>
</reference>
<protein>
    <submittedName>
        <fullName evidence="1">Uncharacterized protein</fullName>
    </submittedName>
</protein>
<sequence length="609" mass="68217">MAPSTPPDITVSDSLSELRIEHPVATMHHNTPDSTGQHTQSNRVKLTLETLPPEIKNEIFSHFLLAAKVNQNEFALISSKFFAFEIDRRRFLPTVATAKAARTFRNPAIEATITHVGETLCVCCNPQKHKGKDRATHALFLVADLEHLMRELRLTYHMWPSKPIYIMSESDVTPVEHVPVNVDTQIKVVWKVNPSHRQDFTVTERRARQVRLLDPLNFSTGCGKRISVVGVDKDIVHKVVGQETPRVLSINAVGWDLYNLLKAQKRYLDTILSQDSARLLDLIHSYTDLACAGWPLNIIGFWKNASVTTDVNMHGRTISLCLLPFDELDEEDYQTQIADSWQMAVLCLVFDCLCTIAKLCLKNGDNVHLRDCIQLIADLDFHTFRPNHRHLIPASLRVLLSHYVAWLRMHEPSTLADDAVTLGKSMLDQARGWLSADDQDDVWRPLNTDSEFLSRVTAGEAELRSNNFGSFPISCVNFQGLLNRPRLHKTLSKPKPPREAFQGWAFPRDFPKPEVAAHMTKFSDDIVKLKFEERNPGLAEDALDHGHVPFVVLNFPREPEEEPDLPPGFPPGILPPGLLAGGFGIQVGPVTTLGALMGNMGMPGGAPQP</sequence>
<dbReference type="OrthoDB" id="62952at2759"/>
<evidence type="ECO:0000313" key="1">
    <source>
        <dbReference type="EMBL" id="KEQ74505.1"/>
    </source>
</evidence>
<dbReference type="AlphaFoldDB" id="A0A074WN26"/>
<proteinExistence type="predicted"/>
<dbReference type="RefSeq" id="XP_013428661.1">
    <property type="nucleotide sequence ID" value="XM_013573207.1"/>
</dbReference>
<accession>A0A074WN26</accession>
<dbReference type="EMBL" id="KL584707">
    <property type="protein sequence ID" value="KEQ74505.1"/>
    <property type="molecule type" value="Genomic_DNA"/>
</dbReference>
<dbReference type="GeneID" id="25413444"/>
<evidence type="ECO:0000313" key="2">
    <source>
        <dbReference type="Proteomes" id="UP000027730"/>
    </source>
</evidence>
<keyword evidence="2" id="KW-1185">Reference proteome</keyword>